<accession>A0A345ZBK7</accession>
<name>A0A345ZBK7_9BACT</name>
<keyword evidence="9" id="KW-1185">Reference proteome</keyword>
<evidence type="ECO:0000256" key="4">
    <source>
        <dbReference type="ARBA" id="ARBA00022801"/>
    </source>
</evidence>
<keyword evidence="4" id="KW-0378">Hydrolase</keyword>
<keyword evidence="6" id="KW-0443">Lipid metabolism</keyword>
<dbReference type="EMBL" id="CP025544">
    <property type="protein sequence ID" value="AXK60674.1"/>
    <property type="molecule type" value="Genomic_DNA"/>
</dbReference>
<dbReference type="GO" id="GO:0016042">
    <property type="term" value="P:lipid catabolic process"/>
    <property type="evidence" value="ECO:0007669"/>
    <property type="project" value="UniProtKB-KW"/>
</dbReference>
<dbReference type="Proteomes" id="UP000254834">
    <property type="component" value="Chromosome"/>
</dbReference>
<dbReference type="Pfam" id="PF13091">
    <property type="entry name" value="PLDc_2"/>
    <property type="match status" value="1"/>
</dbReference>
<keyword evidence="5" id="KW-0442">Lipid degradation</keyword>
<evidence type="ECO:0000256" key="5">
    <source>
        <dbReference type="ARBA" id="ARBA00022963"/>
    </source>
</evidence>
<evidence type="ECO:0000259" key="7">
    <source>
        <dbReference type="Pfam" id="PF13091"/>
    </source>
</evidence>
<evidence type="ECO:0000256" key="6">
    <source>
        <dbReference type="ARBA" id="ARBA00023098"/>
    </source>
</evidence>
<evidence type="ECO:0000256" key="1">
    <source>
        <dbReference type="ARBA" id="ARBA00000798"/>
    </source>
</evidence>
<dbReference type="InterPro" id="IPR051406">
    <property type="entry name" value="PLD_domain"/>
</dbReference>
<dbReference type="AlphaFoldDB" id="A0A345ZBK7"/>
<dbReference type="EC" id="3.1.4.4" evidence="3"/>
<gene>
    <name evidence="8" type="ORF">C0J27_02880</name>
</gene>
<dbReference type="KEGG" id="cdes:C0J27_02880"/>
<proteinExistence type="inferred from homology"/>
<comment type="catalytic activity">
    <reaction evidence="1">
        <text>a 1,2-diacyl-sn-glycero-3-phosphocholine + H2O = a 1,2-diacyl-sn-glycero-3-phosphate + choline + H(+)</text>
        <dbReference type="Rhea" id="RHEA:14445"/>
        <dbReference type="ChEBI" id="CHEBI:15354"/>
        <dbReference type="ChEBI" id="CHEBI:15377"/>
        <dbReference type="ChEBI" id="CHEBI:15378"/>
        <dbReference type="ChEBI" id="CHEBI:57643"/>
        <dbReference type="ChEBI" id="CHEBI:58608"/>
        <dbReference type="EC" id="3.1.4.4"/>
    </reaction>
</comment>
<evidence type="ECO:0000313" key="8">
    <source>
        <dbReference type="EMBL" id="AXK60674.1"/>
    </source>
</evidence>
<dbReference type="SUPFAM" id="SSF56024">
    <property type="entry name" value="Phospholipase D/nuclease"/>
    <property type="match status" value="1"/>
</dbReference>
<sequence>MEVFMRRYILILGMFLQASYVESYCKAFFAPGDNLTALLIERIVAEKSSIYGAVYMLTDKKISQALIDAKKRGVDVQMIIDQVSMCTCGKGKFLQEAGVPVFVHRTQEFNPYTMPLMHHKFFVFGCNQDNAPLLWTGSWNCTIRGTQYNDENVLIIDDVQAINKYVDRFMQLKQRLQ</sequence>
<comment type="similarity">
    <text evidence="2">Belongs to the phospholipase D family.</text>
</comment>
<dbReference type="GO" id="GO:0004630">
    <property type="term" value="F:phospholipase D activity"/>
    <property type="evidence" value="ECO:0007669"/>
    <property type="project" value="UniProtKB-EC"/>
</dbReference>
<dbReference type="InterPro" id="IPR025202">
    <property type="entry name" value="PLD-like_dom"/>
</dbReference>
<evidence type="ECO:0000256" key="3">
    <source>
        <dbReference type="ARBA" id="ARBA00012027"/>
    </source>
</evidence>
<dbReference type="OrthoDB" id="9762009at2"/>
<dbReference type="PANTHER" id="PTHR43856:SF1">
    <property type="entry name" value="MITOCHONDRIAL CARDIOLIPIN HYDROLASE"/>
    <property type="match status" value="1"/>
</dbReference>
<dbReference type="Gene3D" id="3.30.870.10">
    <property type="entry name" value="Endonuclease Chain A"/>
    <property type="match status" value="1"/>
</dbReference>
<feature type="domain" description="Phospholipase D-like" evidence="7">
    <location>
        <begin position="39"/>
        <end position="172"/>
    </location>
</feature>
<dbReference type="PANTHER" id="PTHR43856">
    <property type="entry name" value="CARDIOLIPIN HYDROLASE"/>
    <property type="match status" value="1"/>
</dbReference>
<protein>
    <recommendedName>
        <fullName evidence="3">phospholipase D</fullName>
        <ecNumber evidence="3">3.1.4.4</ecNumber>
    </recommendedName>
</protein>
<reference evidence="8 9" key="1">
    <citation type="submission" date="2017-12" db="EMBL/GenBank/DDBJ databases">
        <title>Chromulinavorax destructans is a abundant pathogen of dominant heterotrophic picoflagllates.</title>
        <authorList>
            <person name="Deeg C.M."/>
            <person name="Zimmer M."/>
            <person name="Suttle C.A."/>
        </authorList>
    </citation>
    <scope>NUCLEOTIDE SEQUENCE [LARGE SCALE GENOMIC DNA]</scope>
    <source>
        <strain evidence="8 9">SeV1</strain>
    </source>
</reference>
<dbReference type="GO" id="GO:0016891">
    <property type="term" value="F:RNA endonuclease activity producing 5'-phosphomonoesters, hydrolytic mechanism"/>
    <property type="evidence" value="ECO:0007669"/>
    <property type="project" value="TreeGrafter"/>
</dbReference>
<evidence type="ECO:0000313" key="9">
    <source>
        <dbReference type="Proteomes" id="UP000254834"/>
    </source>
</evidence>
<organism evidence="8 9">
    <name type="scientific">Candidatus Chromulinivorax destructor</name>
    <dbReference type="NCBI Taxonomy" id="2066483"/>
    <lineage>
        <taxon>Bacteria</taxon>
        <taxon>Candidatus Babelota</taxon>
        <taxon>Candidatus Babeliae</taxon>
        <taxon>Candidatus Babeliales</taxon>
        <taxon>Candidatus Chromulinivoraceae</taxon>
        <taxon>Candidatus Chromulinivorax</taxon>
    </lineage>
</organism>
<evidence type="ECO:0000256" key="2">
    <source>
        <dbReference type="ARBA" id="ARBA00008664"/>
    </source>
</evidence>